<dbReference type="SUPFAM" id="SSF55718">
    <property type="entry name" value="SCP-like"/>
    <property type="match status" value="1"/>
</dbReference>
<evidence type="ECO:0000313" key="2">
    <source>
        <dbReference type="Proteomes" id="UP000823858"/>
    </source>
</evidence>
<name>A0A9D2TMZ7_9CORY</name>
<dbReference type="InterPro" id="IPR034660">
    <property type="entry name" value="DinB/YfiT-like"/>
</dbReference>
<dbReference type="AlphaFoldDB" id="A0A9D2TMZ7"/>
<organism evidence="1 2">
    <name type="scientific">Candidatus Corynebacterium faecigallinarum</name>
    <dbReference type="NCBI Taxonomy" id="2838528"/>
    <lineage>
        <taxon>Bacteria</taxon>
        <taxon>Bacillati</taxon>
        <taxon>Actinomycetota</taxon>
        <taxon>Actinomycetes</taxon>
        <taxon>Mycobacteriales</taxon>
        <taxon>Corynebacteriaceae</taxon>
        <taxon>Corynebacterium</taxon>
    </lineage>
</organism>
<accession>A0A9D2TMZ7</accession>
<sequence length="205" mass="22433">MTISHDEREALADLLLSLGPDEPTLCEGWITRDMAVHLVLREHRLDATAGMFLSPLSGHLDKVSREYAQKPFTDLVESYRNGPPVWNPMKLADKFINLGENFVHHEDVRRGGGEYTPRDLPVATRDALWTLVSQAARGMIRSTGATVQLVRTDGSGAESVTVGTGEPEVTVSGEAGEIVLWVYGRDKAAGVTVEGPVDRVRRTSL</sequence>
<reference evidence="1" key="2">
    <citation type="submission" date="2021-04" db="EMBL/GenBank/DDBJ databases">
        <authorList>
            <person name="Gilroy R."/>
        </authorList>
    </citation>
    <scope>NUCLEOTIDE SEQUENCE</scope>
    <source>
        <strain evidence="1">ChiHjej13B12-4958</strain>
    </source>
</reference>
<dbReference type="NCBIfam" id="TIGR03085">
    <property type="entry name" value="TIGR03085 family metal-binding protein"/>
    <property type="match status" value="1"/>
</dbReference>
<dbReference type="InterPro" id="IPR017517">
    <property type="entry name" value="Maleyloyr_isom"/>
</dbReference>
<gene>
    <name evidence="1" type="ORF">H9751_02020</name>
</gene>
<dbReference type="InterPro" id="IPR036527">
    <property type="entry name" value="SCP2_sterol-bd_dom_sf"/>
</dbReference>
<proteinExistence type="predicted"/>
<dbReference type="InterPro" id="IPR017519">
    <property type="entry name" value="CHP03085"/>
</dbReference>
<reference evidence="1" key="1">
    <citation type="journal article" date="2021" name="PeerJ">
        <title>Extensive microbial diversity within the chicken gut microbiome revealed by metagenomics and culture.</title>
        <authorList>
            <person name="Gilroy R."/>
            <person name="Ravi A."/>
            <person name="Getino M."/>
            <person name="Pursley I."/>
            <person name="Horton D.L."/>
            <person name="Alikhan N.F."/>
            <person name="Baker D."/>
            <person name="Gharbi K."/>
            <person name="Hall N."/>
            <person name="Watson M."/>
            <person name="Adriaenssens E.M."/>
            <person name="Foster-Nyarko E."/>
            <person name="Jarju S."/>
            <person name="Secka A."/>
            <person name="Antonio M."/>
            <person name="Oren A."/>
            <person name="Chaudhuri R.R."/>
            <person name="La Ragione R."/>
            <person name="Hildebrand F."/>
            <person name="Pallen M.J."/>
        </authorList>
    </citation>
    <scope>NUCLEOTIDE SEQUENCE</scope>
    <source>
        <strain evidence="1">ChiHjej13B12-4958</strain>
    </source>
</reference>
<dbReference type="Proteomes" id="UP000823858">
    <property type="component" value="Unassembled WGS sequence"/>
</dbReference>
<protein>
    <submittedName>
        <fullName evidence="1">TIGR03085 family protein</fullName>
    </submittedName>
</protein>
<comment type="caution">
    <text evidence="1">The sequence shown here is derived from an EMBL/GenBank/DDBJ whole genome shotgun (WGS) entry which is preliminary data.</text>
</comment>
<dbReference type="EMBL" id="DWVP01000004">
    <property type="protein sequence ID" value="HJC84327.1"/>
    <property type="molecule type" value="Genomic_DNA"/>
</dbReference>
<evidence type="ECO:0000313" key="1">
    <source>
        <dbReference type="EMBL" id="HJC84327.1"/>
    </source>
</evidence>
<dbReference type="NCBIfam" id="TIGR03083">
    <property type="entry name" value="maleylpyruvate isomerase family mycothiol-dependent enzyme"/>
    <property type="match status" value="1"/>
</dbReference>
<dbReference type="SUPFAM" id="SSF109854">
    <property type="entry name" value="DinB/YfiT-like putative metalloenzymes"/>
    <property type="match status" value="1"/>
</dbReference>